<proteinExistence type="predicted"/>
<accession>A0A7S3FNM6</accession>
<sequence>MFFSKKTASLCVLGLLIGQGVAADGAINGNHGIPQSHPVAHHLGQAGEIAGTAIDLAGAGTEAYGLITGDKNAQAIGAGELGAGTTTGLGGYALADNTKGPVPGVLYAPNPMANDAGEVQVYSNAPQGRRLLNNHHIPDCNGDLHIACKAGGGAGNVLSKVAAGVGGLIDLAGMGTEAYGLATGDRNAQGIGAGELGVGTATGLGGAAGAFATSCHYRIGGVDTDRPC</sequence>
<dbReference type="AlphaFoldDB" id="A0A7S3FNM6"/>
<name>A0A7S3FNM6_9CHLO</name>
<reference evidence="2" key="1">
    <citation type="submission" date="2021-01" db="EMBL/GenBank/DDBJ databases">
        <authorList>
            <person name="Corre E."/>
            <person name="Pelletier E."/>
            <person name="Niang G."/>
            <person name="Scheremetjew M."/>
            <person name="Finn R."/>
            <person name="Kale V."/>
            <person name="Holt S."/>
            <person name="Cochrane G."/>
            <person name="Meng A."/>
            <person name="Brown T."/>
            <person name="Cohen L."/>
        </authorList>
    </citation>
    <scope>NUCLEOTIDE SEQUENCE</scope>
    <source>
        <strain evidence="2">RCC1871</strain>
    </source>
</reference>
<dbReference type="EMBL" id="HBHZ01006393">
    <property type="protein sequence ID" value="CAE0191874.1"/>
    <property type="molecule type" value="Transcribed_RNA"/>
</dbReference>
<feature type="signal peptide" evidence="1">
    <location>
        <begin position="1"/>
        <end position="22"/>
    </location>
</feature>
<organism evidence="2">
    <name type="scientific">Chloropicon roscoffensis</name>
    <dbReference type="NCBI Taxonomy" id="1461544"/>
    <lineage>
        <taxon>Eukaryota</taxon>
        <taxon>Viridiplantae</taxon>
        <taxon>Chlorophyta</taxon>
        <taxon>Chloropicophyceae</taxon>
        <taxon>Chloropicales</taxon>
        <taxon>Chloropicaceae</taxon>
        <taxon>Chloropicon</taxon>
    </lineage>
</organism>
<evidence type="ECO:0000313" key="2">
    <source>
        <dbReference type="EMBL" id="CAE0191874.1"/>
    </source>
</evidence>
<feature type="chain" id="PRO_5031429663" evidence="1">
    <location>
        <begin position="23"/>
        <end position="228"/>
    </location>
</feature>
<keyword evidence="1" id="KW-0732">Signal</keyword>
<evidence type="ECO:0000256" key="1">
    <source>
        <dbReference type="SAM" id="SignalP"/>
    </source>
</evidence>
<gene>
    <name evidence="2" type="ORF">CROS1456_LOCUS4964</name>
</gene>
<protein>
    <submittedName>
        <fullName evidence="2">Uncharacterized protein</fullName>
    </submittedName>
</protein>